<feature type="domain" description="BFD-like [2Fe-2S]-binding" evidence="4">
    <location>
        <begin position="407"/>
        <end position="453"/>
    </location>
</feature>
<dbReference type="SUPFAM" id="SSF51905">
    <property type="entry name" value="FAD/NAD(P)-binding domain"/>
    <property type="match status" value="1"/>
</dbReference>
<evidence type="ECO:0000313" key="6">
    <source>
        <dbReference type="EMBL" id="GAA2424821.1"/>
    </source>
</evidence>
<dbReference type="Gene3D" id="1.10.10.1100">
    <property type="entry name" value="BFD-like [2Fe-2S]-binding domain"/>
    <property type="match status" value="1"/>
</dbReference>
<keyword evidence="7" id="KW-1185">Reference proteome</keyword>
<evidence type="ECO:0000256" key="2">
    <source>
        <dbReference type="ARBA" id="ARBA00022630"/>
    </source>
</evidence>
<dbReference type="PANTHER" id="PTHR43429">
    <property type="entry name" value="PYRIDINE NUCLEOTIDE-DISULFIDE OXIDOREDUCTASE DOMAIN-CONTAINING"/>
    <property type="match status" value="1"/>
</dbReference>
<dbReference type="InterPro" id="IPR007419">
    <property type="entry name" value="BFD-like_2Fe2S-bd_dom"/>
</dbReference>
<evidence type="ECO:0000313" key="7">
    <source>
        <dbReference type="Proteomes" id="UP001500460"/>
    </source>
</evidence>
<dbReference type="PRINTS" id="PR00411">
    <property type="entry name" value="PNDRDTASEI"/>
</dbReference>
<dbReference type="Proteomes" id="UP001500460">
    <property type="component" value="Unassembled WGS sequence"/>
</dbReference>
<dbReference type="Pfam" id="PF07992">
    <property type="entry name" value="Pyr_redox_2"/>
    <property type="match status" value="1"/>
</dbReference>
<accession>A0ABN3J8Y5</accession>
<dbReference type="InterPro" id="IPR050260">
    <property type="entry name" value="FAD-bd_OxRdtase"/>
</dbReference>
<feature type="domain" description="FAD/NAD(P)-binding" evidence="5">
    <location>
        <begin position="3"/>
        <end position="275"/>
    </location>
</feature>
<protein>
    <submittedName>
        <fullName evidence="6">FAD-dependent oxidoreductase</fullName>
    </submittedName>
</protein>
<evidence type="ECO:0000259" key="4">
    <source>
        <dbReference type="Pfam" id="PF04324"/>
    </source>
</evidence>
<organism evidence="6 7">
    <name type="scientific">Streptomyces glaucus</name>
    <dbReference type="NCBI Taxonomy" id="284029"/>
    <lineage>
        <taxon>Bacteria</taxon>
        <taxon>Bacillati</taxon>
        <taxon>Actinomycetota</taxon>
        <taxon>Actinomycetes</taxon>
        <taxon>Kitasatosporales</taxon>
        <taxon>Streptomycetaceae</taxon>
        <taxon>Streptomyces</taxon>
    </lineage>
</organism>
<proteinExistence type="predicted"/>
<dbReference type="PANTHER" id="PTHR43429:SF3">
    <property type="entry name" value="NITRITE REDUCTASE [NAD(P)H]"/>
    <property type="match status" value="1"/>
</dbReference>
<dbReference type="Gene3D" id="3.50.50.60">
    <property type="entry name" value="FAD/NAD(P)-binding domain"/>
    <property type="match status" value="2"/>
</dbReference>
<evidence type="ECO:0000256" key="1">
    <source>
        <dbReference type="ARBA" id="ARBA00001974"/>
    </source>
</evidence>
<gene>
    <name evidence="6" type="ORF">GCM10010421_09260</name>
</gene>
<name>A0ABN3J8Y5_9ACTN</name>
<reference evidence="6 7" key="1">
    <citation type="journal article" date="2019" name="Int. J. Syst. Evol. Microbiol.">
        <title>The Global Catalogue of Microorganisms (GCM) 10K type strain sequencing project: providing services to taxonomists for standard genome sequencing and annotation.</title>
        <authorList>
            <consortium name="The Broad Institute Genomics Platform"/>
            <consortium name="The Broad Institute Genome Sequencing Center for Infectious Disease"/>
            <person name="Wu L."/>
            <person name="Ma J."/>
        </authorList>
    </citation>
    <scope>NUCLEOTIDE SEQUENCE [LARGE SCALE GENOMIC DNA]</scope>
    <source>
        <strain evidence="6 7">JCM 6922</strain>
    </source>
</reference>
<dbReference type="RefSeq" id="WP_344600042.1">
    <property type="nucleotide sequence ID" value="NZ_BAAATK010000004.1"/>
</dbReference>
<dbReference type="InterPro" id="IPR041854">
    <property type="entry name" value="BFD-like_2Fe2S-bd_dom_sf"/>
</dbReference>
<keyword evidence="3" id="KW-0274">FAD</keyword>
<evidence type="ECO:0000256" key="3">
    <source>
        <dbReference type="ARBA" id="ARBA00022827"/>
    </source>
</evidence>
<dbReference type="PRINTS" id="PR00368">
    <property type="entry name" value="FADPNR"/>
</dbReference>
<keyword evidence="2" id="KW-0285">Flavoprotein</keyword>
<dbReference type="Pfam" id="PF04324">
    <property type="entry name" value="Fer2_BFD"/>
    <property type="match status" value="1"/>
</dbReference>
<dbReference type="InterPro" id="IPR036188">
    <property type="entry name" value="FAD/NAD-bd_sf"/>
</dbReference>
<dbReference type="InterPro" id="IPR023753">
    <property type="entry name" value="FAD/NAD-binding_dom"/>
</dbReference>
<comment type="cofactor">
    <cofactor evidence="1">
        <name>FAD</name>
        <dbReference type="ChEBI" id="CHEBI:57692"/>
    </cofactor>
</comment>
<sequence length="469" mass="49077">MSHILVIGHGPATHRLLRGLRRHGHDGTVTVLSAEHHPVQHRPLLTTVLQGRLDAALLRPEPEPGARVLTGTVATAVDTARRVVHARQGDTVTAHPYDVLVLACGARPAIPPLPGVDDRTGRLAPGVTTLREVADCDRIQGAAVTVLGGGPLGVETASALALRGTATTLVCSGPHPLHERLGGTGAALLTARLQKAGVEVLGGRRAIAREPGHLLLDDGTKAPADSLVLCTGVEPEVRLARAAGIRVHHGIVVDDALRTSDSRVHAIGDCAEHAGRTVAGYESALTQADTLAAVLTGREAAHRPTPAVLRLRTHAVDVACVGPLAAFRRSGVRTVGLLDPAGRRYARLALDGDRIAAAVLLGLPEAIATVSHLYRRGLPVPSDRLNLLLGIRSQLSPAEDDDRTDSVVCLCNHVSRQQLAGAWELGARTVPALIRATRATTGCGSCTERVERLCAGWADASGRELEPTP</sequence>
<comment type="caution">
    <text evidence="6">The sequence shown here is derived from an EMBL/GenBank/DDBJ whole genome shotgun (WGS) entry which is preliminary data.</text>
</comment>
<evidence type="ECO:0000259" key="5">
    <source>
        <dbReference type="Pfam" id="PF07992"/>
    </source>
</evidence>
<dbReference type="EMBL" id="BAAATK010000004">
    <property type="protein sequence ID" value="GAA2424821.1"/>
    <property type="molecule type" value="Genomic_DNA"/>
</dbReference>